<name>A0AAW0FK58_9APHY</name>
<proteinExistence type="predicted"/>
<keyword evidence="3" id="KW-1185">Reference proteome</keyword>
<comment type="caution">
    <text evidence="2">The sequence shown here is derived from an EMBL/GenBank/DDBJ whole genome shotgun (WGS) entry which is preliminary data.</text>
</comment>
<sequence>MYISTAGLSRGTPYYLLQLTISASYKVDILKHCPLTNKQNNNFCFNYFTSFTQLPKDNQLNMRKIWSLRKDKDKRKSIIVDEGISKNKKHDGSSPSDSPIEKLEDFISKDSYHIMAPRGLGKIYPKEKVIPFFGDLME</sequence>
<dbReference type="Proteomes" id="UP001385951">
    <property type="component" value="Unassembled WGS sequence"/>
</dbReference>
<evidence type="ECO:0000313" key="3">
    <source>
        <dbReference type="Proteomes" id="UP001385951"/>
    </source>
</evidence>
<feature type="region of interest" description="Disordered" evidence="1">
    <location>
        <begin position="79"/>
        <end position="100"/>
    </location>
</feature>
<evidence type="ECO:0000256" key="1">
    <source>
        <dbReference type="SAM" id="MobiDB-lite"/>
    </source>
</evidence>
<protein>
    <submittedName>
        <fullName evidence="2">Uncharacterized protein</fullName>
    </submittedName>
</protein>
<accession>A0AAW0FK58</accession>
<gene>
    <name evidence="2" type="ORF">QCA50_017226</name>
</gene>
<reference evidence="2 3" key="1">
    <citation type="submission" date="2022-09" db="EMBL/GenBank/DDBJ databases">
        <authorList>
            <person name="Palmer J.M."/>
        </authorList>
    </citation>
    <scope>NUCLEOTIDE SEQUENCE [LARGE SCALE GENOMIC DNA]</scope>
    <source>
        <strain evidence="2 3">DSM 7382</strain>
    </source>
</reference>
<dbReference type="EMBL" id="JASBNA010000056">
    <property type="protein sequence ID" value="KAK7679727.1"/>
    <property type="molecule type" value="Genomic_DNA"/>
</dbReference>
<organism evidence="2 3">
    <name type="scientific">Cerrena zonata</name>
    <dbReference type="NCBI Taxonomy" id="2478898"/>
    <lineage>
        <taxon>Eukaryota</taxon>
        <taxon>Fungi</taxon>
        <taxon>Dikarya</taxon>
        <taxon>Basidiomycota</taxon>
        <taxon>Agaricomycotina</taxon>
        <taxon>Agaricomycetes</taxon>
        <taxon>Polyporales</taxon>
        <taxon>Cerrenaceae</taxon>
        <taxon>Cerrena</taxon>
    </lineage>
</organism>
<dbReference type="AlphaFoldDB" id="A0AAW0FK58"/>
<evidence type="ECO:0000313" key="2">
    <source>
        <dbReference type="EMBL" id="KAK7679727.1"/>
    </source>
</evidence>